<dbReference type="AlphaFoldDB" id="A0A364RH12"/>
<dbReference type="GO" id="GO:0005829">
    <property type="term" value="C:cytosol"/>
    <property type="evidence" value="ECO:0007669"/>
    <property type="project" value="TreeGrafter"/>
</dbReference>
<keyword evidence="8 14" id="KW-0862">Zinc</keyword>
<evidence type="ECO:0000256" key="2">
    <source>
        <dbReference type="ARBA" id="ARBA00003949"/>
    </source>
</evidence>
<dbReference type="GO" id="GO:0008270">
    <property type="term" value="F:zinc ion binding"/>
    <property type="evidence" value="ECO:0007669"/>
    <property type="project" value="UniProtKB-UniRule"/>
</dbReference>
<dbReference type="InterPro" id="IPR002125">
    <property type="entry name" value="CMP_dCMP_dom"/>
</dbReference>
<dbReference type="PROSITE" id="PS00903">
    <property type="entry name" value="CYT_DCMP_DEAMINASES_1"/>
    <property type="match status" value="1"/>
</dbReference>
<comment type="cofactor">
    <cofactor evidence="1 14 15">
        <name>Zn(2+)</name>
        <dbReference type="ChEBI" id="CHEBI:29105"/>
    </cofactor>
</comment>
<dbReference type="Proteomes" id="UP000251692">
    <property type="component" value="Unassembled WGS sequence"/>
</dbReference>
<dbReference type="PANTHER" id="PTHR11644">
    <property type="entry name" value="CYTIDINE DEAMINASE"/>
    <property type="match status" value="1"/>
</dbReference>
<feature type="binding site" evidence="14">
    <location>
        <position position="116"/>
    </location>
    <ligand>
        <name>Zn(2+)</name>
        <dbReference type="ChEBI" id="CHEBI:29105"/>
        <note>catalytic</note>
    </ligand>
</feature>
<evidence type="ECO:0000313" key="18">
    <source>
        <dbReference type="Proteomes" id="UP000251692"/>
    </source>
</evidence>
<dbReference type="Gene3D" id="3.40.140.10">
    <property type="entry name" value="Cytidine Deaminase, domain 2"/>
    <property type="match status" value="1"/>
</dbReference>
<dbReference type="GO" id="GO:0042802">
    <property type="term" value="F:identical protein binding"/>
    <property type="evidence" value="ECO:0007669"/>
    <property type="project" value="UniProtKB-ARBA"/>
</dbReference>
<evidence type="ECO:0000256" key="14">
    <source>
        <dbReference type="PIRSR" id="PIRSR606262-3"/>
    </source>
</evidence>
<evidence type="ECO:0000313" key="17">
    <source>
        <dbReference type="EMBL" id="RAU83557.1"/>
    </source>
</evidence>
<dbReference type="OrthoDB" id="9795347at2"/>
<evidence type="ECO:0000259" key="16">
    <source>
        <dbReference type="PROSITE" id="PS51747"/>
    </source>
</evidence>
<evidence type="ECO:0000256" key="13">
    <source>
        <dbReference type="PIRSR" id="PIRSR606262-2"/>
    </source>
</evidence>
<proteinExistence type="inferred from homology"/>
<evidence type="ECO:0000256" key="1">
    <source>
        <dbReference type="ARBA" id="ARBA00001947"/>
    </source>
</evidence>
<evidence type="ECO:0000256" key="3">
    <source>
        <dbReference type="ARBA" id="ARBA00006576"/>
    </source>
</evidence>
<dbReference type="InterPro" id="IPR016192">
    <property type="entry name" value="APOBEC/CMP_deaminase_Zn-bd"/>
</dbReference>
<keyword evidence="18" id="KW-1185">Reference proteome</keyword>
<feature type="binding site" evidence="14">
    <location>
        <position position="113"/>
    </location>
    <ligand>
        <name>Zn(2+)</name>
        <dbReference type="ChEBI" id="CHEBI:29105"/>
        <note>catalytic</note>
    </ligand>
</feature>
<keyword evidence="7 15" id="KW-0378">Hydrolase</keyword>
<dbReference type="InterPro" id="IPR050202">
    <property type="entry name" value="Cyt/Deoxycyt_deaminase"/>
</dbReference>
<dbReference type="EC" id="3.5.4.5" evidence="4 15"/>
<feature type="domain" description="CMP/dCMP-type deaminase" evidence="16">
    <location>
        <begin position="22"/>
        <end position="159"/>
    </location>
</feature>
<comment type="catalytic activity">
    <reaction evidence="11 15">
        <text>cytidine + H2O + H(+) = uridine + NH4(+)</text>
        <dbReference type="Rhea" id="RHEA:16069"/>
        <dbReference type="ChEBI" id="CHEBI:15377"/>
        <dbReference type="ChEBI" id="CHEBI:15378"/>
        <dbReference type="ChEBI" id="CHEBI:16704"/>
        <dbReference type="ChEBI" id="CHEBI:17562"/>
        <dbReference type="ChEBI" id="CHEBI:28938"/>
        <dbReference type="EC" id="3.5.4.5"/>
    </reaction>
</comment>
<dbReference type="NCBIfam" id="NF004064">
    <property type="entry name" value="PRK05578.1"/>
    <property type="match status" value="1"/>
</dbReference>
<feature type="binding site" evidence="13">
    <location>
        <begin position="63"/>
        <end position="69"/>
    </location>
    <ligand>
        <name>substrate</name>
    </ligand>
</feature>
<dbReference type="NCBIfam" id="TIGR01354">
    <property type="entry name" value="cyt_deam_tetra"/>
    <property type="match status" value="1"/>
</dbReference>
<dbReference type="PANTHER" id="PTHR11644:SF2">
    <property type="entry name" value="CYTIDINE DEAMINASE"/>
    <property type="match status" value="1"/>
</dbReference>
<comment type="catalytic activity">
    <reaction evidence="10 15">
        <text>2'-deoxycytidine + H2O + H(+) = 2'-deoxyuridine + NH4(+)</text>
        <dbReference type="Rhea" id="RHEA:13433"/>
        <dbReference type="ChEBI" id="CHEBI:15377"/>
        <dbReference type="ChEBI" id="CHEBI:15378"/>
        <dbReference type="ChEBI" id="CHEBI:15698"/>
        <dbReference type="ChEBI" id="CHEBI:16450"/>
        <dbReference type="ChEBI" id="CHEBI:28938"/>
        <dbReference type="EC" id="3.5.4.5"/>
    </reaction>
</comment>
<dbReference type="EMBL" id="QMDV01000001">
    <property type="protein sequence ID" value="RAU83557.1"/>
    <property type="molecule type" value="Genomic_DNA"/>
</dbReference>
<reference evidence="17 18" key="1">
    <citation type="submission" date="2018-06" db="EMBL/GenBank/DDBJ databases">
        <authorList>
            <person name="Liu Z.-W."/>
        </authorList>
    </citation>
    <scope>NUCLEOTIDE SEQUENCE [LARGE SCALE GENOMIC DNA]</scope>
    <source>
        <strain evidence="17 18">2b14</strain>
    </source>
</reference>
<dbReference type="PROSITE" id="PS51747">
    <property type="entry name" value="CYT_DCMP_DEAMINASES_2"/>
    <property type="match status" value="1"/>
</dbReference>
<comment type="function">
    <text evidence="2 15">This enzyme scavenges exogenous and endogenous cytidine and 2'-deoxycytidine for UMP synthesis.</text>
</comment>
<dbReference type="InterPro" id="IPR006262">
    <property type="entry name" value="Cyt_deam_tetra"/>
</dbReference>
<name>A0A364RH12_9BACT</name>
<dbReference type="InterPro" id="IPR016193">
    <property type="entry name" value="Cytidine_deaminase-like"/>
</dbReference>
<evidence type="ECO:0000256" key="8">
    <source>
        <dbReference type="ARBA" id="ARBA00022833"/>
    </source>
</evidence>
<organism evidence="17 18">
    <name type="scientific">Pontibacter arcticus</name>
    <dbReference type="NCBI Taxonomy" id="2080288"/>
    <lineage>
        <taxon>Bacteria</taxon>
        <taxon>Pseudomonadati</taxon>
        <taxon>Bacteroidota</taxon>
        <taxon>Cytophagia</taxon>
        <taxon>Cytophagales</taxon>
        <taxon>Hymenobacteraceae</taxon>
        <taxon>Pontibacter</taxon>
    </lineage>
</organism>
<accession>A0A364RH12</accession>
<gene>
    <name evidence="17" type="primary">cdd</name>
    <name evidence="17" type="ORF">DP923_00295</name>
</gene>
<dbReference type="RefSeq" id="WP_112303578.1">
    <property type="nucleotide sequence ID" value="NZ_QMDV01000001.1"/>
</dbReference>
<comment type="similarity">
    <text evidence="3 15">Belongs to the cytidine and deoxycytidylate deaminase family.</text>
</comment>
<sequence>MAHKLDITLHIEVLESVEELNAQESQAMQLAQEAANDAYAPYSNYLVGAALLLEDGTFFKGNNQENAAYPSGLCAERTALFGMSANHPNKIIKMLAVTVRRRNETEHLPALPCGACRQVMAEYESKQNENIMVLLQGPNGTFYRCQSVRDLLPLCFSGKDL</sequence>
<comment type="caution">
    <text evidence="17">The sequence shown here is derived from an EMBL/GenBank/DDBJ whole genome shotgun (WGS) entry which is preliminary data.</text>
</comment>
<evidence type="ECO:0000256" key="15">
    <source>
        <dbReference type="RuleBase" id="RU364006"/>
    </source>
</evidence>
<protein>
    <recommendedName>
        <fullName evidence="5 15">Cytidine deaminase</fullName>
        <ecNumber evidence="4 15">3.5.4.5</ecNumber>
    </recommendedName>
    <alternativeName>
        <fullName evidence="9 15">Cytidine aminohydrolase</fullName>
    </alternativeName>
</protein>
<dbReference type="CDD" id="cd01283">
    <property type="entry name" value="cytidine_deaminase"/>
    <property type="match status" value="1"/>
</dbReference>
<dbReference type="Pfam" id="PF00383">
    <property type="entry name" value="dCMP_cyt_deam_1"/>
    <property type="match status" value="1"/>
</dbReference>
<evidence type="ECO:0000256" key="7">
    <source>
        <dbReference type="ARBA" id="ARBA00022801"/>
    </source>
</evidence>
<dbReference type="GO" id="GO:0004126">
    <property type="term" value="F:cytidine deaminase activity"/>
    <property type="evidence" value="ECO:0007669"/>
    <property type="project" value="UniProtKB-UniRule"/>
</dbReference>
<keyword evidence="6 14" id="KW-0479">Metal-binding</keyword>
<dbReference type="GO" id="GO:0072527">
    <property type="term" value="P:pyrimidine-containing compound metabolic process"/>
    <property type="evidence" value="ECO:0007669"/>
    <property type="project" value="UniProtKB-ARBA"/>
</dbReference>
<evidence type="ECO:0000256" key="12">
    <source>
        <dbReference type="PIRSR" id="PIRSR606262-1"/>
    </source>
</evidence>
<evidence type="ECO:0000256" key="6">
    <source>
        <dbReference type="ARBA" id="ARBA00022723"/>
    </source>
</evidence>
<evidence type="ECO:0000256" key="4">
    <source>
        <dbReference type="ARBA" id="ARBA00012783"/>
    </source>
</evidence>
<evidence type="ECO:0000256" key="9">
    <source>
        <dbReference type="ARBA" id="ARBA00032005"/>
    </source>
</evidence>
<feature type="active site" description="Proton donor" evidence="12">
    <location>
        <position position="76"/>
    </location>
</feature>
<evidence type="ECO:0000256" key="10">
    <source>
        <dbReference type="ARBA" id="ARBA00049252"/>
    </source>
</evidence>
<dbReference type="GO" id="GO:0055086">
    <property type="term" value="P:nucleobase-containing small molecule metabolic process"/>
    <property type="evidence" value="ECO:0007669"/>
    <property type="project" value="UniProtKB-ARBA"/>
</dbReference>
<dbReference type="SUPFAM" id="SSF53927">
    <property type="entry name" value="Cytidine deaminase-like"/>
    <property type="match status" value="1"/>
</dbReference>
<evidence type="ECO:0000256" key="11">
    <source>
        <dbReference type="ARBA" id="ARBA00049558"/>
    </source>
</evidence>
<reference evidence="17 18" key="2">
    <citation type="submission" date="2018-07" db="EMBL/GenBank/DDBJ databases">
        <title>Pontibacter sp. 2b14 genomic sequence and assembly.</title>
        <authorList>
            <person name="Du Z.-J."/>
        </authorList>
    </citation>
    <scope>NUCLEOTIDE SEQUENCE [LARGE SCALE GENOMIC DNA]</scope>
    <source>
        <strain evidence="17 18">2b14</strain>
    </source>
</reference>
<evidence type="ECO:0000256" key="5">
    <source>
        <dbReference type="ARBA" id="ARBA00018266"/>
    </source>
</evidence>
<feature type="binding site" evidence="14">
    <location>
        <position position="74"/>
    </location>
    <ligand>
        <name>Zn(2+)</name>
        <dbReference type="ChEBI" id="CHEBI:29105"/>
        <note>catalytic</note>
    </ligand>
</feature>